<accession>A0A9P6NGV0</accession>
<dbReference type="Proteomes" id="UP000886653">
    <property type="component" value="Unassembled WGS sequence"/>
</dbReference>
<organism evidence="1 2">
    <name type="scientific">Cronartium quercuum f. sp. fusiforme G11</name>
    <dbReference type="NCBI Taxonomy" id="708437"/>
    <lineage>
        <taxon>Eukaryota</taxon>
        <taxon>Fungi</taxon>
        <taxon>Dikarya</taxon>
        <taxon>Basidiomycota</taxon>
        <taxon>Pucciniomycotina</taxon>
        <taxon>Pucciniomycetes</taxon>
        <taxon>Pucciniales</taxon>
        <taxon>Coleosporiaceae</taxon>
        <taxon>Cronartium</taxon>
    </lineage>
</organism>
<evidence type="ECO:0000313" key="1">
    <source>
        <dbReference type="EMBL" id="KAG0145723.1"/>
    </source>
</evidence>
<reference evidence="1" key="1">
    <citation type="submission" date="2013-11" db="EMBL/GenBank/DDBJ databases">
        <title>Genome sequence of the fusiform rust pathogen reveals effectors for host alternation and coevolution with pine.</title>
        <authorList>
            <consortium name="DOE Joint Genome Institute"/>
            <person name="Smith K."/>
            <person name="Pendleton A."/>
            <person name="Kubisiak T."/>
            <person name="Anderson C."/>
            <person name="Salamov A."/>
            <person name="Aerts A."/>
            <person name="Riley R."/>
            <person name="Clum A."/>
            <person name="Lindquist E."/>
            <person name="Ence D."/>
            <person name="Campbell M."/>
            <person name="Kronenberg Z."/>
            <person name="Feau N."/>
            <person name="Dhillon B."/>
            <person name="Hamelin R."/>
            <person name="Burleigh J."/>
            <person name="Smith J."/>
            <person name="Yandell M."/>
            <person name="Nelson C."/>
            <person name="Grigoriev I."/>
            <person name="Davis J."/>
        </authorList>
    </citation>
    <scope>NUCLEOTIDE SEQUENCE</scope>
    <source>
        <strain evidence="1">G11</strain>
    </source>
</reference>
<comment type="caution">
    <text evidence="1">The sequence shown here is derived from an EMBL/GenBank/DDBJ whole genome shotgun (WGS) entry which is preliminary data.</text>
</comment>
<evidence type="ECO:0000313" key="2">
    <source>
        <dbReference type="Proteomes" id="UP000886653"/>
    </source>
</evidence>
<proteinExistence type="predicted"/>
<protein>
    <submittedName>
        <fullName evidence="1">Uncharacterized protein</fullName>
    </submittedName>
</protein>
<name>A0A9P6NGV0_9BASI</name>
<keyword evidence="2" id="KW-1185">Reference proteome</keyword>
<dbReference type="EMBL" id="MU167271">
    <property type="protein sequence ID" value="KAG0145723.1"/>
    <property type="molecule type" value="Genomic_DNA"/>
</dbReference>
<sequence>MYYDMVISLNHVDYRFESLNPDEQELLFQMSCRPFSLLQKHLNYLRDLKMRASRMSFPETQLFQFELLNSSGCDSLRSVFRNLTPQLRKKADILFLIQEQIEEISQQLKTVAIDGELSDEEELFLITLRKDPFSNLRLEKLSSLIEGRELGIQKNISNQNQFWWNPLAQNMQSADPHENRNFLSLNTNEGSSQFRAAEPRMKRQKLDLNGFLGSPEQIVENIVELDSSIQQKKIDTKVLYVMNRYFRGHEDAMFTKITRKLKNRQLLMNSQECKIFNRALQIANEEIGPTGETHITMALMFLTLLKNSEHFDIDEGSKSLHDALIQEGPVTLSVPQKIQAIHLTKVFKKKLWNTMTDPEKVLLISRHFKEEVKIEDSFLEKLEACALNLQEKFFVMMIIESQHYISSRQWVLSVLKAASDKGRLAFPEDYDLERALGASSPEPVTYHMKELQRIVEFEQVTRFQSEDKMREMLQLVSALTIGLSKFQKLILLSQMRQNEESDLILKARRVQQSPSTNLERLVGEMRHIISDVIIRIKLTTIPSEAVLVQSSVKILEREYTLKNWYENESNRILLSEENSLSLFWNKMGRV</sequence>
<gene>
    <name evidence="1" type="ORF">CROQUDRAFT_93448</name>
</gene>
<dbReference type="AlphaFoldDB" id="A0A9P6NGV0"/>